<dbReference type="GO" id="GO:0005886">
    <property type="term" value="C:plasma membrane"/>
    <property type="evidence" value="ECO:0007669"/>
    <property type="project" value="UniProtKB-SubCell"/>
</dbReference>
<dbReference type="CDD" id="cd07571">
    <property type="entry name" value="ALP_N-acyl_transferase"/>
    <property type="match status" value="1"/>
</dbReference>
<gene>
    <name evidence="9 11" type="primary">lnt</name>
    <name evidence="11" type="ORF">GP644_03265</name>
</gene>
<dbReference type="EC" id="2.3.1.269" evidence="9"/>
<dbReference type="PROSITE" id="PS50263">
    <property type="entry name" value="CN_HYDROLASE"/>
    <property type="match status" value="1"/>
</dbReference>
<dbReference type="InterPro" id="IPR003010">
    <property type="entry name" value="C-N_Hydrolase"/>
</dbReference>
<accession>A0A6A4RLV0</accession>
<reference evidence="11 12" key="1">
    <citation type="submission" date="2019-12" db="EMBL/GenBank/DDBJ databases">
        <authorList>
            <person name="Zhang Y.-J."/>
        </authorList>
    </citation>
    <scope>NUCLEOTIDE SEQUENCE [LARGE SCALE GENOMIC DNA]</scope>
    <source>
        <strain evidence="11 12">H18S-6</strain>
    </source>
</reference>
<dbReference type="SUPFAM" id="SSF56317">
    <property type="entry name" value="Carbon-nitrogen hydrolase"/>
    <property type="match status" value="1"/>
</dbReference>
<keyword evidence="4 9" id="KW-0808">Transferase</keyword>
<comment type="function">
    <text evidence="9">Catalyzes the phospholipid dependent N-acylation of the N-terminal cysteine of apolipoprotein, the last step in lipoprotein maturation.</text>
</comment>
<dbReference type="InterPro" id="IPR045378">
    <property type="entry name" value="LNT_N"/>
</dbReference>
<dbReference type="Proteomes" id="UP000441586">
    <property type="component" value="Unassembled WGS sequence"/>
</dbReference>
<feature type="transmembrane region" description="Helical" evidence="9">
    <location>
        <begin position="165"/>
        <end position="186"/>
    </location>
</feature>
<evidence type="ECO:0000256" key="6">
    <source>
        <dbReference type="ARBA" id="ARBA00022989"/>
    </source>
</evidence>
<dbReference type="InterPro" id="IPR004563">
    <property type="entry name" value="Apolipo_AcylTrfase"/>
</dbReference>
<evidence type="ECO:0000256" key="8">
    <source>
        <dbReference type="ARBA" id="ARBA00023315"/>
    </source>
</evidence>
<proteinExistence type="inferred from homology"/>
<dbReference type="UniPathway" id="UPA00666"/>
<keyword evidence="11" id="KW-0449">Lipoprotein</keyword>
<feature type="transmembrane region" description="Helical" evidence="9">
    <location>
        <begin position="12"/>
        <end position="31"/>
    </location>
</feature>
<dbReference type="AlphaFoldDB" id="A0A6A4RLV0"/>
<comment type="subcellular location">
    <subcellularLocation>
        <location evidence="1 9">Cell membrane</location>
        <topology evidence="1 9">Multi-pass membrane protein</topology>
    </subcellularLocation>
</comment>
<evidence type="ECO:0000313" key="11">
    <source>
        <dbReference type="EMBL" id="KAE9632895.1"/>
    </source>
</evidence>
<dbReference type="EMBL" id="WSFO01000001">
    <property type="protein sequence ID" value="KAE9632895.1"/>
    <property type="molecule type" value="Genomic_DNA"/>
</dbReference>
<comment type="similarity">
    <text evidence="2 9">Belongs to the CN hydrolase family. Apolipoprotein N-acyltransferase subfamily.</text>
</comment>
<evidence type="ECO:0000256" key="5">
    <source>
        <dbReference type="ARBA" id="ARBA00022692"/>
    </source>
</evidence>
<dbReference type="InterPro" id="IPR036526">
    <property type="entry name" value="C-N_Hydrolase_sf"/>
</dbReference>
<keyword evidence="7 9" id="KW-0472">Membrane</keyword>
<dbReference type="Gene3D" id="3.60.110.10">
    <property type="entry name" value="Carbon-nitrogen hydrolase"/>
    <property type="match status" value="1"/>
</dbReference>
<dbReference type="GO" id="GO:0016410">
    <property type="term" value="F:N-acyltransferase activity"/>
    <property type="evidence" value="ECO:0007669"/>
    <property type="project" value="UniProtKB-UniRule"/>
</dbReference>
<feature type="transmembrane region" description="Helical" evidence="9">
    <location>
        <begin position="468"/>
        <end position="490"/>
    </location>
</feature>
<evidence type="ECO:0000256" key="3">
    <source>
        <dbReference type="ARBA" id="ARBA00022475"/>
    </source>
</evidence>
<evidence type="ECO:0000256" key="4">
    <source>
        <dbReference type="ARBA" id="ARBA00022679"/>
    </source>
</evidence>
<protein>
    <recommendedName>
        <fullName evidence="9">Apolipoprotein N-acyltransferase</fullName>
        <shortName evidence="9">ALP N-acyltransferase</shortName>
        <ecNumber evidence="9">2.3.1.269</ecNumber>
    </recommendedName>
</protein>
<keyword evidence="6 9" id="KW-1133">Transmembrane helix</keyword>
<feature type="transmembrane region" description="Helical" evidence="9">
    <location>
        <begin position="193"/>
        <end position="213"/>
    </location>
</feature>
<dbReference type="Pfam" id="PF20154">
    <property type="entry name" value="LNT_N"/>
    <property type="match status" value="1"/>
</dbReference>
<feature type="domain" description="CN hydrolase" evidence="10">
    <location>
        <begin position="225"/>
        <end position="466"/>
    </location>
</feature>
<feature type="transmembrane region" description="Helical" evidence="9">
    <location>
        <begin position="37"/>
        <end position="55"/>
    </location>
</feature>
<keyword evidence="8 9" id="KW-0012">Acyltransferase</keyword>
<sequence>MAVQRLANGPILIRSATALLSLGLGIVLALALAPLQYLWAVPFALGLVSLQFLRASSVRSGAWIGWLFGLGYFGFGMSWIVEPFQVDPDRHAWMAPFALFFLAGGLALFWAVAFGVAARVSHSSLRVLALVVTWSLAEFGRAYLFSGLPWAAFGQFWIDSPAAVLLPWVGPHGLAFLTLATVLPLGLLPRRPVLACTPPLLALFAMVLLPSPAEPVLTQKVVRLVQPNAPQDQKWHPDYRWGFVRRQLGYTSAMPRPDLVVWPETAVPQLLNYADETLAAIANAADGVPVVTGIQRSEGLRYFNSLMVLDEQGATNQVYDKTHLVPFGEYVPFGDFLARFGITGFASQAGSGYTSGQGAQILDLTIGKALPLICYEAVFPQLVNKAPERPDMLVQITNDAWFGIYSGPYQHLVQAQMRAAEQGLPMIRVANTGVSAMIDGHGRIRESLPLGEAGFVDAVLLQPLPPTLYSRVGDLPVFLFLLLLAGFVGWRHRFIATRT</sequence>
<evidence type="ECO:0000256" key="9">
    <source>
        <dbReference type="HAMAP-Rule" id="MF_01148"/>
    </source>
</evidence>
<comment type="catalytic activity">
    <reaction evidence="9">
        <text>N-terminal S-1,2-diacyl-sn-glyceryl-L-cysteinyl-[lipoprotein] + a glycerophospholipid = N-acyl-S-1,2-diacyl-sn-glyceryl-L-cysteinyl-[lipoprotein] + a 2-acyl-sn-glycero-3-phospholipid + H(+)</text>
        <dbReference type="Rhea" id="RHEA:48228"/>
        <dbReference type="Rhea" id="RHEA-COMP:14681"/>
        <dbReference type="Rhea" id="RHEA-COMP:14684"/>
        <dbReference type="ChEBI" id="CHEBI:15378"/>
        <dbReference type="ChEBI" id="CHEBI:136912"/>
        <dbReference type="ChEBI" id="CHEBI:140656"/>
        <dbReference type="ChEBI" id="CHEBI:140657"/>
        <dbReference type="ChEBI" id="CHEBI:140660"/>
        <dbReference type="EC" id="2.3.1.269"/>
    </reaction>
</comment>
<evidence type="ECO:0000256" key="7">
    <source>
        <dbReference type="ARBA" id="ARBA00023136"/>
    </source>
</evidence>
<evidence type="ECO:0000256" key="1">
    <source>
        <dbReference type="ARBA" id="ARBA00004651"/>
    </source>
</evidence>
<comment type="pathway">
    <text evidence="9">Protein modification; lipoprotein biosynthesis (N-acyl transfer).</text>
</comment>
<organism evidence="11 12">
    <name type="scientific">Parasedimentitalea maritima</name>
    <dbReference type="NCBI Taxonomy" id="2578117"/>
    <lineage>
        <taxon>Bacteria</taxon>
        <taxon>Pseudomonadati</taxon>
        <taxon>Pseudomonadota</taxon>
        <taxon>Alphaproteobacteria</taxon>
        <taxon>Rhodobacterales</taxon>
        <taxon>Paracoccaceae</taxon>
        <taxon>Parasedimentitalea</taxon>
    </lineage>
</organism>
<comment type="caution">
    <text evidence="11">The sequence shown here is derived from an EMBL/GenBank/DDBJ whole genome shotgun (WGS) entry which is preliminary data.</text>
</comment>
<dbReference type="Pfam" id="PF00795">
    <property type="entry name" value="CN_hydrolase"/>
    <property type="match status" value="1"/>
</dbReference>
<evidence type="ECO:0000313" key="12">
    <source>
        <dbReference type="Proteomes" id="UP000441586"/>
    </source>
</evidence>
<dbReference type="PANTHER" id="PTHR38686:SF1">
    <property type="entry name" value="APOLIPOPROTEIN N-ACYLTRANSFERASE"/>
    <property type="match status" value="1"/>
</dbReference>
<evidence type="ECO:0000259" key="10">
    <source>
        <dbReference type="PROSITE" id="PS50263"/>
    </source>
</evidence>
<dbReference type="GO" id="GO:0042158">
    <property type="term" value="P:lipoprotein biosynthetic process"/>
    <property type="evidence" value="ECO:0007669"/>
    <property type="project" value="UniProtKB-UniRule"/>
</dbReference>
<dbReference type="HAMAP" id="MF_01148">
    <property type="entry name" value="Lnt"/>
    <property type="match status" value="1"/>
</dbReference>
<name>A0A6A4RLV0_9RHOB</name>
<feature type="transmembrane region" description="Helical" evidence="9">
    <location>
        <begin position="125"/>
        <end position="145"/>
    </location>
</feature>
<dbReference type="PANTHER" id="PTHR38686">
    <property type="entry name" value="APOLIPOPROTEIN N-ACYLTRANSFERASE"/>
    <property type="match status" value="1"/>
</dbReference>
<evidence type="ECO:0000256" key="2">
    <source>
        <dbReference type="ARBA" id="ARBA00010065"/>
    </source>
</evidence>
<feature type="transmembrane region" description="Helical" evidence="9">
    <location>
        <begin position="93"/>
        <end position="118"/>
    </location>
</feature>
<feature type="transmembrane region" description="Helical" evidence="9">
    <location>
        <begin position="62"/>
        <end position="81"/>
    </location>
</feature>
<keyword evidence="3 9" id="KW-1003">Cell membrane</keyword>
<keyword evidence="5 9" id="KW-0812">Transmembrane</keyword>
<dbReference type="NCBIfam" id="TIGR00546">
    <property type="entry name" value="lnt"/>
    <property type="match status" value="1"/>
</dbReference>